<dbReference type="GO" id="GO:0005886">
    <property type="term" value="C:plasma membrane"/>
    <property type="evidence" value="ECO:0007669"/>
    <property type="project" value="UniProtKB-SubCell"/>
</dbReference>
<evidence type="ECO:0000256" key="2">
    <source>
        <dbReference type="ARBA" id="ARBA00008610"/>
    </source>
</evidence>
<evidence type="ECO:0000256" key="6">
    <source>
        <dbReference type="ARBA" id="ARBA00023288"/>
    </source>
</evidence>
<keyword evidence="3" id="KW-1003">Cell membrane</keyword>
<dbReference type="EMBL" id="JAAGLU010000043">
    <property type="protein sequence ID" value="NEC91486.1"/>
    <property type="molecule type" value="Genomic_DNA"/>
</dbReference>
<protein>
    <submittedName>
        <fullName evidence="9">BMP family ABC transporter substrate-binding protein</fullName>
    </submittedName>
</protein>
<dbReference type="InterPro" id="IPR003760">
    <property type="entry name" value="PnrA-like"/>
</dbReference>
<reference evidence="9" key="1">
    <citation type="submission" date="2020-01" db="EMBL/GenBank/DDBJ databases">
        <title>Insect and environment-associated Actinomycetes.</title>
        <authorList>
            <person name="Currrie C."/>
            <person name="Chevrette M."/>
            <person name="Carlson C."/>
            <person name="Stubbendieck R."/>
            <person name="Wendt-Pienkowski E."/>
        </authorList>
    </citation>
    <scope>NUCLEOTIDE SEQUENCE</scope>
    <source>
        <strain evidence="9">SID12501</strain>
    </source>
</reference>
<evidence type="ECO:0000313" key="9">
    <source>
        <dbReference type="EMBL" id="NEC91486.1"/>
    </source>
</evidence>
<dbReference type="Gene3D" id="3.40.50.2300">
    <property type="match status" value="2"/>
</dbReference>
<comment type="subcellular location">
    <subcellularLocation>
        <location evidence="1">Cell membrane</location>
        <topology evidence="1">Lipid-anchor</topology>
    </subcellularLocation>
</comment>
<accession>A0A6B3C511</accession>
<name>A0A6B3C511_9ACTN</name>
<evidence type="ECO:0000256" key="1">
    <source>
        <dbReference type="ARBA" id="ARBA00004193"/>
    </source>
</evidence>
<comment type="similarity">
    <text evidence="2">Belongs to the BMP lipoprotein family.</text>
</comment>
<dbReference type="SUPFAM" id="SSF53822">
    <property type="entry name" value="Periplasmic binding protein-like I"/>
    <property type="match status" value="1"/>
</dbReference>
<evidence type="ECO:0000256" key="4">
    <source>
        <dbReference type="ARBA" id="ARBA00022729"/>
    </source>
</evidence>
<dbReference type="CDD" id="cd06354">
    <property type="entry name" value="PBP1_PrnA-like"/>
    <property type="match status" value="1"/>
</dbReference>
<dbReference type="AlphaFoldDB" id="A0A6B3C511"/>
<feature type="domain" description="ABC transporter substrate-binding protein PnrA-like" evidence="8">
    <location>
        <begin position="49"/>
        <end position="347"/>
    </location>
</feature>
<dbReference type="PANTHER" id="PTHR34296">
    <property type="entry name" value="TRANSCRIPTIONAL ACTIVATOR PROTEIN MED"/>
    <property type="match status" value="1"/>
</dbReference>
<evidence type="ECO:0000259" key="8">
    <source>
        <dbReference type="Pfam" id="PF02608"/>
    </source>
</evidence>
<dbReference type="Pfam" id="PF02608">
    <property type="entry name" value="Bmp"/>
    <property type="match status" value="1"/>
</dbReference>
<sequence length="351" mass="35829">MRRLSRIAVAGLASATLAVTASACGSSSTSSSSSSSSDSAGKGLALAYDVGGKGDQSFNDAATAGMDKADTEFGYKSTAVEPQDGESDADKAQRLEQLAKQGYNPVIGVGYAYAPAVKEVSAKFPKVTFGVIDDEQVQADNVADLVFTEEQGSYLAGVTAALTTKTNVVGFIGGVDVPLIHKFEAGFKQGVEDTKKGVTVKSQYLTETAQEGGFSSPDKGESAAEGQIDAKADVVYAAAGLSGQGVIKAAAAHKIWAIGVDSDQYKQDALAKYKDSILTSALKDVAGAVYNLAKSVKDGKPETGVVRADLASGGVGLADSNPVFKDNATLQAALAKAEAGIKDGSIKVKTS</sequence>
<dbReference type="RefSeq" id="WP_164322263.1">
    <property type="nucleotide sequence ID" value="NZ_JAAGLU010000043.1"/>
</dbReference>
<dbReference type="PANTHER" id="PTHR34296:SF2">
    <property type="entry name" value="ABC TRANSPORTER GUANOSINE-BINDING PROTEIN NUPN"/>
    <property type="match status" value="1"/>
</dbReference>
<dbReference type="InterPro" id="IPR050957">
    <property type="entry name" value="BMP_lipoprotein"/>
</dbReference>
<evidence type="ECO:0000256" key="3">
    <source>
        <dbReference type="ARBA" id="ARBA00022475"/>
    </source>
</evidence>
<organism evidence="9">
    <name type="scientific">Streptomyces sp. SID12501</name>
    <dbReference type="NCBI Taxonomy" id="2706042"/>
    <lineage>
        <taxon>Bacteria</taxon>
        <taxon>Bacillati</taxon>
        <taxon>Actinomycetota</taxon>
        <taxon>Actinomycetes</taxon>
        <taxon>Kitasatosporales</taxon>
        <taxon>Streptomycetaceae</taxon>
        <taxon>Streptomyces</taxon>
    </lineage>
</organism>
<feature type="signal peptide" evidence="7">
    <location>
        <begin position="1"/>
        <end position="23"/>
    </location>
</feature>
<comment type="caution">
    <text evidence="9">The sequence shown here is derived from an EMBL/GenBank/DDBJ whole genome shotgun (WGS) entry which is preliminary data.</text>
</comment>
<evidence type="ECO:0000256" key="5">
    <source>
        <dbReference type="ARBA" id="ARBA00023136"/>
    </source>
</evidence>
<keyword evidence="4 7" id="KW-0732">Signal</keyword>
<evidence type="ECO:0000256" key="7">
    <source>
        <dbReference type="SAM" id="SignalP"/>
    </source>
</evidence>
<feature type="chain" id="PRO_5025547221" evidence="7">
    <location>
        <begin position="24"/>
        <end position="351"/>
    </location>
</feature>
<keyword evidence="5" id="KW-0472">Membrane</keyword>
<proteinExistence type="inferred from homology"/>
<dbReference type="InterPro" id="IPR028082">
    <property type="entry name" value="Peripla_BP_I"/>
</dbReference>
<keyword evidence="6" id="KW-0449">Lipoprotein</keyword>
<gene>
    <name evidence="9" type="ORF">G3I71_38065</name>
</gene>
<dbReference type="PROSITE" id="PS51257">
    <property type="entry name" value="PROKAR_LIPOPROTEIN"/>
    <property type="match status" value="1"/>
</dbReference>